<keyword evidence="4" id="KW-1185">Reference proteome</keyword>
<proteinExistence type="predicted"/>
<evidence type="ECO:0000256" key="1">
    <source>
        <dbReference type="SAM" id="MobiDB-lite"/>
    </source>
</evidence>
<feature type="compositionally biased region" description="Basic residues" evidence="1">
    <location>
        <begin position="150"/>
        <end position="161"/>
    </location>
</feature>
<dbReference type="AlphaFoldDB" id="A0A835EVL5"/>
<dbReference type="Proteomes" id="UP000636709">
    <property type="component" value="Unassembled WGS sequence"/>
</dbReference>
<evidence type="ECO:0000313" key="4">
    <source>
        <dbReference type="Proteomes" id="UP000636709"/>
    </source>
</evidence>
<feature type="domain" description="DUF7086" evidence="2">
    <location>
        <begin position="216"/>
        <end position="348"/>
    </location>
</feature>
<dbReference type="PANTHER" id="PTHR34272">
    <property type="entry name" value="EXPRESSED PROTEIN"/>
    <property type="match status" value="1"/>
</dbReference>
<comment type="caution">
    <text evidence="3">The sequence shown here is derived from an EMBL/GenBank/DDBJ whole genome shotgun (WGS) entry which is preliminary data.</text>
</comment>
<feature type="region of interest" description="Disordered" evidence="1">
    <location>
        <begin position="45"/>
        <end position="72"/>
    </location>
</feature>
<evidence type="ECO:0000259" key="2">
    <source>
        <dbReference type="Pfam" id="PF23324"/>
    </source>
</evidence>
<organism evidence="3 4">
    <name type="scientific">Digitaria exilis</name>
    <dbReference type="NCBI Taxonomy" id="1010633"/>
    <lineage>
        <taxon>Eukaryota</taxon>
        <taxon>Viridiplantae</taxon>
        <taxon>Streptophyta</taxon>
        <taxon>Embryophyta</taxon>
        <taxon>Tracheophyta</taxon>
        <taxon>Spermatophyta</taxon>
        <taxon>Magnoliopsida</taxon>
        <taxon>Liliopsida</taxon>
        <taxon>Poales</taxon>
        <taxon>Poaceae</taxon>
        <taxon>PACMAD clade</taxon>
        <taxon>Panicoideae</taxon>
        <taxon>Panicodae</taxon>
        <taxon>Paniceae</taxon>
        <taxon>Anthephorinae</taxon>
        <taxon>Digitaria</taxon>
    </lineage>
</organism>
<dbReference type="OrthoDB" id="1900495at2759"/>
<sequence length="369" mass="40125">MPYYYSAVEPRRMTADANAAAAADDDTLLSLSLGVGDIYRNKAPAAARAKNDGPRPPLVSTPTPPAPMDAPPSPPPVAPFYTPLRLDALPMVGGGTSAFTPVLITSNAPTTPLRSHHKASTDDDAIIGFVPTTLTATRPDDGDAATPPAPRKRSRSGRRRSSAATTNTVIRHVASPPQAKIVVIGDEETADVEGGLHVAPPYEWSTERVGVHHSLAELSSRGISTITGELKCKRCDNLVAMSLDLDSKFRDLCGYISRNVHGMDDRAPARWKEPPLPDCGKCGQRGSMRPVIPADKHRINWVFLLLTEMLGMCTLEQLKHFCAHTRQHRTGAKDRVLYSTYMELCNQLMPDGIFDMASERQKRARPNGY</sequence>
<evidence type="ECO:0000313" key="3">
    <source>
        <dbReference type="EMBL" id="KAF8716305.1"/>
    </source>
</evidence>
<feature type="region of interest" description="Disordered" evidence="1">
    <location>
        <begin position="133"/>
        <end position="167"/>
    </location>
</feature>
<dbReference type="Pfam" id="PF23324">
    <property type="entry name" value="DUF7086"/>
    <property type="match status" value="1"/>
</dbReference>
<dbReference type="PANTHER" id="PTHR34272:SF1">
    <property type="entry name" value="EXPRESSED PROTEIN"/>
    <property type="match status" value="1"/>
</dbReference>
<dbReference type="InterPro" id="IPR055513">
    <property type="entry name" value="DUF7086"/>
</dbReference>
<name>A0A835EVL5_9POAL</name>
<reference evidence="3" key="1">
    <citation type="submission" date="2020-07" db="EMBL/GenBank/DDBJ databases">
        <title>Genome sequence and genetic diversity analysis of an under-domesticated orphan crop, white fonio (Digitaria exilis).</title>
        <authorList>
            <person name="Bennetzen J.L."/>
            <person name="Chen S."/>
            <person name="Ma X."/>
            <person name="Wang X."/>
            <person name="Yssel A.E.J."/>
            <person name="Chaluvadi S.R."/>
            <person name="Johnson M."/>
            <person name="Gangashetty P."/>
            <person name="Hamidou F."/>
            <person name="Sanogo M.D."/>
            <person name="Zwaenepoel A."/>
            <person name="Wallace J."/>
            <person name="Van De Peer Y."/>
            <person name="Van Deynze A."/>
        </authorList>
    </citation>
    <scope>NUCLEOTIDE SEQUENCE</scope>
    <source>
        <tissue evidence="3">Leaves</tissue>
    </source>
</reference>
<gene>
    <name evidence="3" type="ORF">HU200_026592</name>
</gene>
<accession>A0A835EVL5</accession>
<feature type="compositionally biased region" description="Pro residues" evidence="1">
    <location>
        <begin position="54"/>
        <end position="72"/>
    </location>
</feature>
<dbReference type="EMBL" id="JACEFO010001727">
    <property type="protein sequence ID" value="KAF8716305.1"/>
    <property type="molecule type" value="Genomic_DNA"/>
</dbReference>
<protein>
    <recommendedName>
        <fullName evidence="2">DUF7086 domain-containing protein</fullName>
    </recommendedName>
</protein>